<feature type="region of interest" description="Disordered" evidence="16">
    <location>
        <begin position="266"/>
        <end position="359"/>
    </location>
</feature>
<evidence type="ECO:0000256" key="5">
    <source>
        <dbReference type="ARBA" id="ARBA00017171"/>
    </source>
</evidence>
<gene>
    <name evidence="19" type="primary">pssA</name>
    <name evidence="19" type="ORF">WCD58_08405</name>
</gene>
<evidence type="ECO:0000256" key="7">
    <source>
        <dbReference type="ARBA" id="ARBA00022679"/>
    </source>
</evidence>
<feature type="transmembrane region" description="Helical" evidence="17">
    <location>
        <begin position="17"/>
        <end position="38"/>
    </location>
</feature>
<keyword evidence="7 15" id="KW-0808">Transferase</keyword>
<comment type="similarity">
    <text evidence="3 15">Belongs to the CDP-alcohol phosphatidyltransferase class-I family.</text>
</comment>
<keyword evidence="20" id="KW-1185">Reference proteome</keyword>
<comment type="catalytic activity">
    <reaction evidence="1">
        <text>a CDP-1,2-diacyl-sn-glycerol + L-serine = a 1,2-diacyl-sn-glycero-3-phospho-L-serine + CMP + H(+)</text>
        <dbReference type="Rhea" id="RHEA:16913"/>
        <dbReference type="ChEBI" id="CHEBI:15378"/>
        <dbReference type="ChEBI" id="CHEBI:33384"/>
        <dbReference type="ChEBI" id="CHEBI:57262"/>
        <dbReference type="ChEBI" id="CHEBI:58332"/>
        <dbReference type="ChEBI" id="CHEBI:60377"/>
        <dbReference type="EC" id="2.7.8.8"/>
    </reaction>
</comment>
<evidence type="ECO:0000256" key="3">
    <source>
        <dbReference type="ARBA" id="ARBA00010441"/>
    </source>
</evidence>
<dbReference type="EC" id="2.7.8.8" evidence="4"/>
<dbReference type="InterPro" id="IPR004533">
    <property type="entry name" value="CDP-diaglyc--ser_O-PTrfase"/>
</dbReference>
<evidence type="ECO:0000256" key="14">
    <source>
        <dbReference type="ARBA" id="ARBA00032361"/>
    </source>
</evidence>
<evidence type="ECO:0000256" key="17">
    <source>
        <dbReference type="SAM" id="Phobius"/>
    </source>
</evidence>
<protein>
    <recommendedName>
        <fullName evidence="5">CDP-diacylglycerol--serine O-phosphatidyltransferase</fullName>
        <ecNumber evidence="4">2.7.8.8</ecNumber>
    </recommendedName>
    <alternativeName>
        <fullName evidence="14">Phosphatidylserine synthase</fullName>
    </alternativeName>
</protein>
<evidence type="ECO:0000313" key="19">
    <source>
        <dbReference type="EMBL" id="MEJ2861174.1"/>
    </source>
</evidence>
<feature type="transmembrane region" description="Helical" evidence="17">
    <location>
        <begin position="103"/>
        <end position="122"/>
    </location>
</feature>
<comment type="subcellular location">
    <subcellularLocation>
        <location evidence="2">Endomembrane system</location>
        <topology evidence="2">Multi-pass membrane protein</topology>
    </subcellularLocation>
</comment>
<dbReference type="GO" id="GO:0003882">
    <property type="term" value="F:CDP-diacylglycerol-serine O-phosphatidyltransferase activity"/>
    <property type="evidence" value="ECO:0007669"/>
    <property type="project" value="UniProtKB-EC"/>
</dbReference>
<feature type="compositionally biased region" description="Basic and acidic residues" evidence="16">
    <location>
        <begin position="296"/>
        <end position="305"/>
    </location>
</feature>
<dbReference type="InterPro" id="IPR000462">
    <property type="entry name" value="CDP-OH_P_trans"/>
</dbReference>
<feature type="compositionally biased region" description="Low complexity" evidence="16">
    <location>
        <begin position="283"/>
        <end position="295"/>
    </location>
</feature>
<dbReference type="InterPro" id="IPR043130">
    <property type="entry name" value="CDP-OH_PTrfase_TM_dom"/>
</dbReference>
<feature type="transmembrane region" description="Helical" evidence="17">
    <location>
        <begin position="163"/>
        <end position="185"/>
    </location>
</feature>
<evidence type="ECO:0000256" key="2">
    <source>
        <dbReference type="ARBA" id="ARBA00004127"/>
    </source>
</evidence>
<keyword evidence="13" id="KW-1208">Phospholipid metabolism</keyword>
<dbReference type="Proteomes" id="UP001369736">
    <property type="component" value="Unassembled WGS sequence"/>
</dbReference>
<feature type="transmembrane region" description="Helical" evidence="17">
    <location>
        <begin position="44"/>
        <end position="66"/>
    </location>
</feature>
<evidence type="ECO:0000259" key="18">
    <source>
        <dbReference type="Pfam" id="PF08009"/>
    </source>
</evidence>
<evidence type="ECO:0000256" key="1">
    <source>
        <dbReference type="ARBA" id="ARBA00000287"/>
    </source>
</evidence>
<dbReference type="PANTHER" id="PTHR14269">
    <property type="entry name" value="CDP-DIACYLGLYCEROL--GLYCEROL-3-PHOSPHATE 3-PHOSPHATIDYLTRANSFERASE-RELATED"/>
    <property type="match status" value="1"/>
</dbReference>
<reference evidence="19 20" key="1">
    <citation type="submission" date="2024-03" db="EMBL/GenBank/DDBJ databases">
        <title>Actinomycetospora sp. OC33-EN07, a novel actinomycete isolated from wild orchid (Aerides multiflora).</title>
        <authorList>
            <person name="Suriyachadkun C."/>
        </authorList>
    </citation>
    <scope>NUCLEOTIDE SEQUENCE [LARGE SCALE GENOMIC DNA]</scope>
    <source>
        <strain evidence="19 20">OC33-EN07</strain>
    </source>
</reference>
<evidence type="ECO:0000256" key="6">
    <source>
        <dbReference type="ARBA" id="ARBA00022516"/>
    </source>
</evidence>
<dbReference type="InterPro" id="IPR012616">
    <property type="entry name" value="CDP-OH_P_trans_C"/>
</dbReference>
<dbReference type="Pfam" id="PF08009">
    <property type="entry name" value="CDP-OH_P_tran_2"/>
    <property type="match status" value="1"/>
</dbReference>
<dbReference type="RefSeq" id="WP_337701545.1">
    <property type="nucleotide sequence ID" value="NZ_JBBEGM010000002.1"/>
</dbReference>
<dbReference type="PROSITE" id="PS00379">
    <property type="entry name" value="CDP_ALCOHOL_P_TRANSF"/>
    <property type="match status" value="1"/>
</dbReference>
<dbReference type="InterPro" id="IPR048254">
    <property type="entry name" value="CDP_ALCOHOL_P_TRANSF_CS"/>
</dbReference>
<evidence type="ECO:0000256" key="9">
    <source>
        <dbReference type="ARBA" id="ARBA00022989"/>
    </source>
</evidence>
<feature type="compositionally biased region" description="Basic residues" evidence="16">
    <location>
        <begin position="339"/>
        <end position="353"/>
    </location>
</feature>
<dbReference type="InterPro" id="IPR050324">
    <property type="entry name" value="CDP-alcohol_PTase-I"/>
</dbReference>
<dbReference type="EMBL" id="JBBEGM010000002">
    <property type="protein sequence ID" value="MEJ2861174.1"/>
    <property type="molecule type" value="Genomic_DNA"/>
</dbReference>
<evidence type="ECO:0000256" key="11">
    <source>
        <dbReference type="ARBA" id="ARBA00023136"/>
    </source>
</evidence>
<dbReference type="NCBIfam" id="TIGR00473">
    <property type="entry name" value="pssA"/>
    <property type="match status" value="1"/>
</dbReference>
<feature type="transmembrane region" description="Helical" evidence="17">
    <location>
        <begin position="221"/>
        <end position="239"/>
    </location>
</feature>
<evidence type="ECO:0000313" key="20">
    <source>
        <dbReference type="Proteomes" id="UP001369736"/>
    </source>
</evidence>
<accession>A0ABU8M1D2</accession>
<evidence type="ECO:0000256" key="15">
    <source>
        <dbReference type="RuleBase" id="RU003750"/>
    </source>
</evidence>
<evidence type="ECO:0000256" key="8">
    <source>
        <dbReference type="ARBA" id="ARBA00022692"/>
    </source>
</evidence>
<feature type="domain" description="CDP-alcohol phosphatidyltransferase C-terminal" evidence="18">
    <location>
        <begin position="201"/>
        <end position="236"/>
    </location>
</feature>
<keyword evidence="11 17" id="KW-0472">Membrane</keyword>
<dbReference type="Gene3D" id="1.20.120.1760">
    <property type="match status" value="1"/>
</dbReference>
<keyword evidence="8 17" id="KW-0812">Transmembrane</keyword>
<keyword evidence="10" id="KW-0443">Lipid metabolism</keyword>
<keyword evidence="12" id="KW-0594">Phospholipid biosynthesis</keyword>
<comment type="caution">
    <text evidence="19">The sequence shown here is derived from an EMBL/GenBank/DDBJ whole genome shotgun (WGS) entry which is preliminary data.</text>
</comment>
<dbReference type="Pfam" id="PF01066">
    <property type="entry name" value="CDP-OH_P_transf"/>
    <property type="match status" value="1"/>
</dbReference>
<evidence type="ECO:0000256" key="13">
    <source>
        <dbReference type="ARBA" id="ARBA00023264"/>
    </source>
</evidence>
<keyword evidence="9 17" id="KW-1133">Transmembrane helix</keyword>
<evidence type="ECO:0000256" key="4">
    <source>
        <dbReference type="ARBA" id="ARBA00013174"/>
    </source>
</evidence>
<sequence>MTPETAAGRGGGRGVRLLPNAVTVLALCSGLSGVQFMLAENRVAALACIALAAIFDALDGRLARLLDATSRMGAELDSLSDCVSFGVSPALILFLWTLNDIRIGWVVALVLVVSAALRLARFNTLSDDEEAPPYAGEFFVGVPSPAGALVALAPLALEIQLGPGFWSLPAVIAVWTIMVGTLMISRVPTASLKSVRVPPTLVAPLLVAVAFAAAALVTFPFVVYAVAVAVYLLHIPWAVSRYRWLGRHPEVWHVPPRQRRAVRRAHRRLGLAPPRRNLRRRVAGAAARAGSAARNIGRDRDRRGGDPTAPFPPPGPPERSTERPRERGTNGTGDGVRDRRPRPRGSRRLGLRRHRDDRP</sequence>
<feature type="compositionally biased region" description="Basic and acidic residues" evidence="16">
    <location>
        <begin position="319"/>
        <end position="328"/>
    </location>
</feature>
<keyword evidence="6" id="KW-0444">Lipid biosynthesis</keyword>
<evidence type="ECO:0000256" key="12">
    <source>
        <dbReference type="ARBA" id="ARBA00023209"/>
    </source>
</evidence>
<feature type="transmembrane region" description="Helical" evidence="17">
    <location>
        <begin position="134"/>
        <end position="157"/>
    </location>
</feature>
<name>A0ABU8M1D2_9PSEU</name>
<dbReference type="PANTHER" id="PTHR14269:SF61">
    <property type="entry name" value="CDP-DIACYLGLYCEROL--SERINE O-PHOSPHATIDYLTRANSFERASE"/>
    <property type="match status" value="1"/>
</dbReference>
<organism evidence="19 20">
    <name type="scientific">Actinomycetospora flava</name>
    <dbReference type="NCBI Taxonomy" id="3129232"/>
    <lineage>
        <taxon>Bacteria</taxon>
        <taxon>Bacillati</taxon>
        <taxon>Actinomycetota</taxon>
        <taxon>Actinomycetes</taxon>
        <taxon>Pseudonocardiales</taxon>
        <taxon>Pseudonocardiaceae</taxon>
        <taxon>Actinomycetospora</taxon>
    </lineage>
</organism>
<evidence type="ECO:0000256" key="10">
    <source>
        <dbReference type="ARBA" id="ARBA00023098"/>
    </source>
</evidence>
<proteinExistence type="inferred from homology"/>
<evidence type="ECO:0000256" key="16">
    <source>
        <dbReference type="SAM" id="MobiDB-lite"/>
    </source>
</evidence>